<organism evidence="2 3">
    <name type="scientific">Collybia nuda</name>
    <dbReference type="NCBI Taxonomy" id="64659"/>
    <lineage>
        <taxon>Eukaryota</taxon>
        <taxon>Fungi</taxon>
        <taxon>Dikarya</taxon>
        <taxon>Basidiomycota</taxon>
        <taxon>Agaricomycotina</taxon>
        <taxon>Agaricomycetes</taxon>
        <taxon>Agaricomycetidae</taxon>
        <taxon>Agaricales</taxon>
        <taxon>Tricholomatineae</taxon>
        <taxon>Clitocybaceae</taxon>
        <taxon>Collybia</taxon>
    </lineage>
</organism>
<keyword evidence="1" id="KW-1133">Transmembrane helix</keyword>
<dbReference type="AlphaFoldDB" id="A0A9P6CKD7"/>
<name>A0A9P6CKD7_9AGAR</name>
<evidence type="ECO:0000256" key="1">
    <source>
        <dbReference type="SAM" id="Phobius"/>
    </source>
</evidence>
<accession>A0A9P6CKD7</accession>
<feature type="transmembrane region" description="Helical" evidence="1">
    <location>
        <begin position="108"/>
        <end position="129"/>
    </location>
</feature>
<keyword evidence="1" id="KW-0812">Transmembrane</keyword>
<feature type="transmembrane region" description="Helical" evidence="1">
    <location>
        <begin position="22"/>
        <end position="43"/>
    </location>
</feature>
<feature type="transmembrane region" description="Helical" evidence="1">
    <location>
        <begin position="63"/>
        <end position="88"/>
    </location>
</feature>
<sequence>MTSTTFNSDGRFVNHHLGREEIYLFAGTCMSTIIYGIFVLLFVQSASIHFTKKRSSCSQHGLFLITTTIFILATINKALMIQHIGTIFMDSQTSNSRDRAYDLDFDALSLVLLIFSSVILSSFGGHLCYRNTGTD</sequence>
<evidence type="ECO:0000313" key="2">
    <source>
        <dbReference type="EMBL" id="KAF9469462.1"/>
    </source>
</evidence>
<keyword evidence="1" id="KW-0472">Membrane</keyword>
<keyword evidence="3" id="KW-1185">Reference proteome</keyword>
<dbReference type="Proteomes" id="UP000807353">
    <property type="component" value="Unassembled WGS sequence"/>
</dbReference>
<evidence type="ECO:0000313" key="3">
    <source>
        <dbReference type="Proteomes" id="UP000807353"/>
    </source>
</evidence>
<protein>
    <submittedName>
        <fullName evidence="2">Uncharacterized protein</fullName>
    </submittedName>
</protein>
<feature type="non-terminal residue" evidence="2">
    <location>
        <position position="135"/>
    </location>
</feature>
<reference evidence="2" key="1">
    <citation type="submission" date="2020-11" db="EMBL/GenBank/DDBJ databases">
        <authorList>
            <consortium name="DOE Joint Genome Institute"/>
            <person name="Ahrendt S."/>
            <person name="Riley R."/>
            <person name="Andreopoulos W."/>
            <person name="Labutti K."/>
            <person name="Pangilinan J."/>
            <person name="Ruiz-Duenas F.J."/>
            <person name="Barrasa J.M."/>
            <person name="Sanchez-Garcia M."/>
            <person name="Camarero S."/>
            <person name="Miyauchi S."/>
            <person name="Serrano A."/>
            <person name="Linde D."/>
            <person name="Babiker R."/>
            <person name="Drula E."/>
            <person name="Ayuso-Fernandez I."/>
            <person name="Pacheco R."/>
            <person name="Padilla G."/>
            <person name="Ferreira P."/>
            <person name="Barriuso J."/>
            <person name="Kellner H."/>
            <person name="Castanera R."/>
            <person name="Alfaro M."/>
            <person name="Ramirez L."/>
            <person name="Pisabarro A.G."/>
            <person name="Kuo A."/>
            <person name="Tritt A."/>
            <person name="Lipzen A."/>
            <person name="He G."/>
            <person name="Yan M."/>
            <person name="Ng V."/>
            <person name="Cullen D."/>
            <person name="Martin F."/>
            <person name="Rosso M.-N."/>
            <person name="Henrissat B."/>
            <person name="Hibbett D."/>
            <person name="Martinez A.T."/>
            <person name="Grigoriev I.V."/>
        </authorList>
    </citation>
    <scope>NUCLEOTIDE SEQUENCE</scope>
    <source>
        <strain evidence="2">CBS 247.69</strain>
    </source>
</reference>
<proteinExistence type="predicted"/>
<dbReference type="EMBL" id="MU150229">
    <property type="protein sequence ID" value="KAF9469462.1"/>
    <property type="molecule type" value="Genomic_DNA"/>
</dbReference>
<comment type="caution">
    <text evidence="2">The sequence shown here is derived from an EMBL/GenBank/DDBJ whole genome shotgun (WGS) entry which is preliminary data.</text>
</comment>
<gene>
    <name evidence="2" type="ORF">BDZ94DRAFT_1242484</name>
</gene>